<dbReference type="CDD" id="cd06911">
    <property type="entry name" value="VirB9_CagX_TrbG"/>
    <property type="match status" value="1"/>
</dbReference>
<dbReference type="InterPro" id="IPR010258">
    <property type="entry name" value="Conjugal_tfr_TrbG/VirB9/CagX"/>
</dbReference>
<evidence type="ECO:0000256" key="2">
    <source>
        <dbReference type="ARBA" id="ARBA00022729"/>
    </source>
</evidence>
<proteinExistence type="inferred from homology"/>
<dbReference type="Gene3D" id="3.55.50.70">
    <property type="match status" value="1"/>
</dbReference>
<dbReference type="Pfam" id="PF10671">
    <property type="entry name" value="TcpQ"/>
    <property type="match status" value="1"/>
</dbReference>
<evidence type="ECO:0000259" key="5">
    <source>
        <dbReference type="Pfam" id="PF10671"/>
    </source>
</evidence>
<reference evidence="7" key="1">
    <citation type="journal article" date="2019" name="Int. J. Syst. Evol. Microbiol.">
        <title>The Global Catalogue of Microorganisms (GCM) 10K type strain sequencing project: providing services to taxonomists for standard genome sequencing and annotation.</title>
        <authorList>
            <consortium name="The Broad Institute Genomics Platform"/>
            <consortium name="The Broad Institute Genome Sequencing Center for Infectious Disease"/>
            <person name="Wu L."/>
            <person name="Ma J."/>
        </authorList>
    </citation>
    <scope>NUCLEOTIDE SEQUENCE [LARGE SCALE GENOMIC DNA]</scope>
    <source>
        <strain evidence="7">JCM 14330</strain>
    </source>
</reference>
<feature type="chain" id="PRO_5047516334" evidence="4">
    <location>
        <begin position="21"/>
        <end position="268"/>
    </location>
</feature>
<dbReference type="Pfam" id="PF03524">
    <property type="entry name" value="CagX"/>
    <property type="match status" value="1"/>
</dbReference>
<feature type="domain" description="Toxin co-regulated pilus biosynthesis protein Q C-terminal" evidence="5">
    <location>
        <begin position="173"/>
        <end position="251"/>
    </location>
</feature>
<evidence type="ECO:0000313" key="7">
    <source>
        <dbReference type="Proteomes" id="UP001501706"/>
    </source>
</evidence>
<dbReference type="InterPro" id="IPR033645">
    <property type="entry name" value="VirB9/CagX/TrbG_C"/>
</dbReference>
<dbReference type="Proteomes" id="UP001501706">
    <property type="component" value="Unassembled WGS sequence"/>
</dbReference>
<dbReference type="Gene3D" id="2.60.40.2500">
    <property type="match status" value="1"/>
</dbReference>
<evidence type="ECO:0000313" key="6">
    <source>
        <dbReference type="EMBL" id="GAA0523415.1"/>
    </source>
</evidence>
<evidence type="ECO:0000256" key="4">
    <source>
        <dbReference type="SAM" id="SignalP"/>
    </source>
</evidence>
<keyword evidence="2 4" id="KW-0732">Signal</keyword>
<dbReference type="InterPro" id="IPR038161">
    <property type="entry name" value="VirB9/CagX/TrbG_C_sf"/>
</dbReference>
<accession>A0ABP3MPL0</accession>
<name>A0ABP3MPL0_9BURK</name>
<dbReference type="EMBL" id="BAAAEN010000022">
    <property type="protein sequence ID" value="GAA0523415.1"/>
    <property type="molecule type" value="Genomic_DNA"/>
</dbReference>
<evidence type="ECO:0000256" key="1">
    <source>
        <dbReference type="ARBA" id="ARBA00006135"/>
    </source>
</evidence>
<evidence type="ECO:0000256" key="3">
    <source>
        <dbReference type="SAM" id="MobiDB-lite"/>
    </source>
</evidence>
<organism evidence="6 7">
    <name type="scientific">Pigmentiphaga daeguensis</name>
    <dbReference type="NCBI Taxonomy" id="414049"/>
    <lineage>
        <taxon>Bacteria</taxon>
        <taxon>Pseudomonadati</taxon>
        <taxon>Pseudomonadota</taxon>
        <taxon>Betaproteobacteria</taxon>
        <taxon>Burkholderiales</taxon>
        <taxon>Alcaligenaceae</taxon>
        <taxon>Pigmentiphaga</taxon>
    </lineage>
</organism>
<gene>
    <name evidence="6" type="ORF">GCM10009097_46200</name>
</gene>
<comment type="similarity">
    <text evidence="1">Belongs to the TrbG/VirB9 family.</text>
</comment>
<comment type="caution">
    <text evidence="6">The sequence shown here is derived from an EMBL/GenBank/DDBJ whole genome shotgun (WGS) entry which is preliminary data.</text>
</comment>
<protein>
    <submittedName>
        <fullName evidence="6">TcpQ domain-containing protein</fullName>
    </submittedName>
</protein>
<feature type="region of interest" description="Disordered" evidence="3">
    <location>
        <begin position="115"/>
        <end position="177"/>
    </location>
</feature>
<dbReference type="InterPro" id="IPR018927">
    <property type="entry name" value="Pilus_synth_Q_C"/>
</dbReference>
<feature type="signal peptide" evidence="4">
    <location>
        <begin position="1"/>
        <end position="20"/>
    </location>
</feature>
<keyword evidence="7" id="KW-1185">Reference proteome</keyword>
<feature type="compositionally biased region" description="Gly residues" evidence="3">
    <location>
        <begin position="118"/>
        <end position="130"/>
    </location>
</feature>
<sequence length="268" mass="28137">MHPCLITIAAAWLACGTAAAQALPAPHAGRDGAFDFSYRIVGDKRVAPVQVFDDGRQTYLQFRVGQVLPAVFSVGAQGERLAPVAWQGGYAVVAGTAGEYLLRIGEVVARAQYHGGRGRAGTSGSGGAGGYPSDPDDSSFAAPGYPGPVQGQTVAIGSGRPAADPAPVRRGTYDATPADRTMRQALRRWAMAAGWTFDPEHWTVDVDIPLAGSASLGSDFKTAVRELLASTELSTHPLQPCFYSNRVLRVVPHAESCDRTSTPTGRQG</sequence>
<dbReference type="RefSeq" id="WP_165963056.1">
    <property type="nucleotide sequence ID" value="NZ_BAAAEN010000022.1"/>
</dbReference>